<feature type="transmembrane region" description="Helical" evidence="8">
    <location>
        <begin position="270"/>
        <end position="288"/>
    </location>
</feature>
<feature type="transmembrane region" description="Helical" evidence="8">
    <location>
        <begin position="185"/>
        <end position="204"/>
    </location>
</feature>
<feature type="transmembrane region" description="Helical" evidence="8">
    <location>
        <begin position="103"/>
        <end position="121"/>
    </location>
</feature>
<dbReference type="PANTHER" id="PTHR42920:SF5">
    <property type="entry name" value="EAMA DOMAIN-CONTAINING PROTEIN"/>
    <property type="match status" value="1"/>
</dbReference>
<evidence type="ECO:0000259" key="9">
    <source>
        <dbReference type="Pfam" id="PF00892"/>
    </source>
</evidence>
<dbReference type="InterPro" id="IPR037185">
    <property type="entry name" value="EmrE-like"/>
</dbReference>
<keyword evidence="3" id="KW-1003">Cell membrane</keyword>
<keyword evidence="4 8" id="KW-0812">Transmembrane</keyword>
<evidence type="ECO:0000256" key="7">
    <source>
        <dbReference type="SAM" id="MobiDB-lite"/>
    </source>
</evidence>
<dbReference type="Pfam" id="PF00892">
    <property type="entry name" value="EamA"/>
    <property type="match status" value="2"/>
</dbReference>
<accession>A0AAU7GCX9</accession>
<name>A0AAU7GCX9_9MICO</name>
<feature type="transmembrane region" description="Helical" evidence="8">
    <location>
        <begin position="12"/>
        <end position="37"/>
    </location>
</feature>
<dbReference type="EMBL" id="CP157390">
    <property type="protein sequence ID" value="XBM49057.1"/>
    <property type="molecule type" value="Genomic_DNA"/>
</dbReference>
<organism evidence="10">
    <name type="scientific">Leifsonia sp. NPDC080035</name>
    <dbReference type="NCBI Taxonomy" id="3143936"/>
    <lineage>
        <taxon>Bacteria</taxon>
        <taxon>Bacillati</taxon>
        <taxon>Actinomycetota</taxon>
        <taxon>Actinomycetes</taxon>
        <taxon>Micrococcales</taxon>
        <taxon>Microbacteriaceae</taxon>
        <taxon>Leifsonia</taxon>
    </lineage>
</organism>
<proteinExistence type="inferred from homology"/>
<feature type="region of interest" description="Disordered" evidence="7">
    <location>
        <begin position="291"/>
        <end position="335"/>
    </location>
</feature>
<gene>
    <name evidence="10" type="ORF">AAME72_04175</name>
</gene>
<feature type="transmembrane region" description="Helical" evidence="8">
    <location>
        <begin position="158"/>
        <end position="178"/>
    </location>
</feature>
<evidence type="ECO:0000256" key="4">
    <source>
        <dbReference type="ARBA" id="ARBA00022692"/>
    </source>
</evidence>
<dbReference type="InterPro" id="IPR000620">
    <property type="entry name" value="EamA_dom"/>
</dbReference>
<feature type="transmembrane region" description="Helical" evidence="8">
    <location>
        <begin position="128"/>
        <end position="152"/>
    </location>
</feature>
<dbReference type="RefSeq" id="WP_348788977.1">
    <property type="nucleotide sequence ID" value="NZ_CP157390.1"/>
</dbReference>
<protein>
    <submittedName>
        <fullName evidence="10">DMT family transporter</fullName>
    </submittedName>
</protein>
<feature type="compositionally biased region" description="Basic and acidic residues" evidence="7">
    <location>
        <begin position="291"/>
        <end position="321"/>
    </location>
</feature>
<feature type="transmembrane region" description="Helical" evidence="8">
    <location>
        <begin position="43"/>
        <end position="61"/>
    </location>
</feature>
<evidence type="ECO:0000256" key="6">
    <source>
        <dbReference type="ARBA" id="ARBA00023136"/>
    </source>
</evidence>
<comment type="subcellular location">
    <subcellularLocation>
        <location evidence="1">Cell membrane</location>
        <topology evidence="1">Multi-pass membrane protein</topology>
    </subcellularLocation>
</comment>
<dbReference type="GO" id="GO:0005886">
    <property type="term" value="C:plasma membrane"/>
    <property type="evidence" value="ECO:0007669"/>
    <property type="project" value="UniProtKB-SubCell"/>
</dbReference>
<evidence type="ECO:0000313" key="10">
    <source>
        <dbReference type="EMBL" id="XBM49057.1"/>
    </source>
</evidence>
<evidence type="ECO:0000256" key="8">
    <source>
        <dbReference type="SAM" id="Phobius"/>
    </source>
</evidence>
<dbReference type="InterPro" id="IPR051258">
    <property type="entry name" value="Diverse_Substrate_Transporter"/>
</dbReference>
<feature type="domain" description="EamA" evidence="9">
    <location>
        <begin position="17"/>
        <end position="143"/>
    </location>
</feature>
<evidence type="ECO:0000256" key="5">
    <source>
        <dbReference type="ARBA" id="ARBA00022989"/>
    </source>
</evidence>
<sequence length="335" mass="35423">MLHIRSRVRIAVSRYELALIAITALWGATFLIVHLAMQHTGPWFFVGLRFVVAGLVSVIVFHRSLLRIRWREIGAGAAIGAAIALGYGLQTAGLASIPSSTSAFITAFYVPLVPLLQWAVLRRPPRRMTLVGVAFAFAGLLFIAGPSALTVGLGPGEIATLVSTVPIAAEIILIGAFASRVDARGVTIVQLLAAGVFGFAAMPLTGESAPAPSWDWVLPAVGLGIASCLIQLTMNWAQRHVSPTKATIIYSGEPVWGGIVGRLAGDRMPLTTIVGALLVVAGVLVSELRPRRSAREDAPRDTPADRGDGRASEAGHRRIPSDPDEALTESAERPV</sequence>
<comment type="similarity">
    <text evidence="2">Belongs to the EamA transporter family.</text>
</comment>
<dbReference type="SUPFAM" id="SSF103481">
    <property type="entry name" value="Multidrug resistance efflux transporter EmrE"/>
    <property type="match status" value="2"/>
</dbReference>
<feature type="domain" description="EamA" evidence="9">
    <location>
        <begin position="156"/>
        <end position="285"/>
    </location>
</feature>
<keyword evidence="5 8" id="KW-1133">Transmembrane helix</keyword>
<reference evidence="10" key="1">
    <citation type="submission" date="2024-05" db="EMBL/GenBank/DDBJ databases">
        <title>The Natural Products Discovery Center: Release of the First 8490 Sequenced Strains for Exploring Actinobacteria Biosynthetic Diversity.</title>
        <authorList>
            <person name="Kalkreuter E."/>
            <person name="Kautsar S.A."/>
            <person name="Yang D."/>
            <person name="Bader C.D."/>
            <person name="Teijaro C.N."/>
            <person name="Fluegel L."/>
            <person name="Davis C.M."/>
            <person name="Simpson J.R."/>
            <person name="Lauterbach L."/>
            <person name="Steele A.D."/>
            <person name="Gui C."/>
            <person name="Meng S."/>
            <person name="Li G."/>
            <person name="Viehrig K."/>
            <person name="Ye F."/>
            <person name="Su P."/>
            <person name="Kiefer A.F."/>
            <person name="Nichols A."/>
            <person name="Cepeda A.J."/>
            <person name="Yan W."/>
            <person name="Fan B."/>
            <person name="Jiang Y."/>
            <person name="Adhikari A."/>
            <person name="Zheng C.-J."/>
            <person name="Schuster L."/>
            <person name="Cowan T.M."/>
            <person name="Smanski M.J."/>
            <person name="Chevrette M.G."/>
            <person name="de Carvalho L.P.S."/>
            <person name="Shen B."/>
        </authorList>
    </citation>
    <scope>NUCLEOTIDE SEQUENCE</scope>
    <source>
        <strain evidence="10">NPDC080035</strain>
    </source>
</reference>
<evidence type="ECO:0000256" key="1">
    <source>
        <dbReference type="ARBA" id="ARBA00004651"/>
    </source>
</evidence>
<dbReference type="AlphaFoldDB" id="A0AAU7GCX9"/>
<evidence type="ECO:0000256" key="2">
    <source>
        <dbReference type="ARBA" id="ARBA00007362"/>
    </source>
</evidence>
<feature type="transmembrane region" description="Helical" evidence="8">
    <location>
        <begin position="73"/>
        <end position="97"/>
    </location>
</feature>
<evidence type="ECO:0000256" key="3">
    <source>
        <dbReference type="ARBA" id="ARBA00022475"/>
    </source>
</evidence>
<keyword evidence="6 8" id="KW-0472">Membrane</keyword>
<dbReference type="PANTHER" id="PTHR42920">
    <property type="entry name" value="OS03G0707200 PROTEIN-RELATED"/>
    <property type="match status" value="1"/>
</dbReference>